<gene>
    <name evidence="1" type="ORF">PNAL_LOCUS3701</name>
</gene>
<dbReference type="InterPro" id="IPR052061">
    <property type="entry name" value="PTE-AB_protein"/>
</dbReference>
<dbReference type="Gene3D" id="3.10.129.10">
    <property type="entry name" value="Hotdog Thioesterase"/>
    <property type="match status" value="1"/>
</dbReference>
<dbReference type="InterPro" id="IPR029069">
    <property type="entry name" value="HotDog_dom_sf"/>
</dbReference>
<dbReference type="PANTHER" id="PTHR47260:SF6">
    <property type="entry name" value="THIOESTERASE DOMAIN-CONTAINING PROTEIN"/>
    <property type="match status" value="1"/>
</dbReference>
<evidence type="ECO:0000313" key="1">
    <source>
        <dbReference type="EMBL" id="CAG8065564.1"/>
    </source>
</evidence>
<protein>
    <recommendedName>
        <fullName evidence="3">Thioesterase domain-containing protein</fullName>
    </recommendedName>
</protein>
<sequence length="184" mass="20703">MYGIMKRQYTLSLFYRSIRRYRSLAEPYPTSSLDGCSKLAKRTHLSSVSASHEPPIEMMNSLLQGYRPTFKPHPLGREAESLLILSPAQQMCYYNGKLFGGYIALLMDRIIADCCKPAVTAYLNTSYLQSVPPTAPILLRAWPDRVEGRKVFLKGSLQIPGKASQDWIEAVKTEALFIGPKDPE</sequence>
<dbReference type="Proteomes" id="UP001153461">
    <property type="component" value="Unassembled WGS sequence"/>
</dbReference>
<accession>A0A9W4MQ73</accession>
<organism evidence="1 2">
    <name type="scientific">Penicillium nalgiovense</name>
    <dbReference type="NCBI Taxonomy" id="60175"/>
    <lineage>
        <taxon>Eukaryota</taxon>
        <taxon>Fungi</taxon>
        <taxon>Dikarya</taxon>
        <taxon>Ascomycota</taxon>
        <taxon>Pezizomycotina</taxon>
        <taxon>Eurotiomycetes</taxon>
        <taxon>Eurotiomycetidae</taxon>
        <taxon>Eurotiales</taxon>
        <taxon>Aspergillaceae</taxon>
        <taxon>Penicillium</taxon>
    </lineage>
</organism>
<dbReference type="SUPFAM" id="SSF54637">
    <property type="entry name" value="Thioesterase/thiol ester dehydrase-isomerase"/>
    <property type="match status" value="1"/>
</dbReference>
<evidence type="ECO:0008006" key="3">
    <source>
        <dbReference type="Google" id="ProtNLM"/>
    </source>
</evidence>
<proteinExistence type="predicted"/>
<reference evidence="1" key="1">
    <citation type="submission" date="2021-07" db="EMBL/GenBank/DDBJ databases">
        <authorList>
            <person name="Branca A.L. A."/>
        </authorList>
    </citation>
    <scope>NUCLEOTIDE SEQUENCE</scope>
</reference>
<comment type="caution">
    <text evidence="1">The sequence shown here is derived from an EMBL/GenBank/DDBJ whole genome shotgun (WGS) entry which is preliminary data.</text>
</comment>
<dbReference type="PANTHER" id="PTHR47260">
    <property type="entry name" value="UPF0644 PROTEIN PB2B4.06"/>
    <property type="match status" value="1"/>
</dbReference>
<name>A0A9W4MQ73_PENNA</name>
<dbReference type="EMBL" id="CAJVNV010000126">
    <property type="protein sequence ID" value="CAG8065564.1"/>
    <property type="molecule type" value="Genomic_DNA"/>
</dbReference>
<dbReference type="AlphaFoldDB" id="A0A9W4MQ73"/>
<evidence type="ECO:0000313" key="2">
    <source>
        <dbReference type="Proteomes" id="UP001153461"/>
    </source>
</evidence>
<dbReference type="OrthoDB" id="4347333at2759"/>